<name>A0A4Q0XMH3_9BACT</name>
<dbReference type="Gene3D" id="3.40.50.1110">
    <property type="entry name" value="SGNH hydrolase"/>
    <property type="match status" value="1"/>
</dbReference>
<protein>
    <recommendedName>
        <fullName evidence="1">N-acetyltransferase domain-containing protein</fullName>
    </recommendedName>
</protein>
<dbReference type="NCBIfam" id="TIGR01681">
    <property type="entry name" value="HAD-SF-IIIC"/>
    <property type="match status" value="1"/>
</dbReference>
<dbReference type="Gene3D" id="3.40.630.30">
    <property type="match status" value="1"/>
</dbReference>
<dbReference type="GO" id="GO:0016747">
    <property type="term" value="F:acyltransferase activity, transferring groups other than amino-acyl groups"/>
    <property type="evidence" value="ECO:0007669"/>
    <property type="project" value="InterPro"/>
</dbReference>
<dbReference type="SUPFAM" id="SSF56784">
    <property type="entry name" value="HAD-like"/>
    <property type="match status" value="1"/>
</dbReference>
<dbReference type="GO" id="GO:0016788">
    <property type="term" value="F:hydrolase activity, acting on ester bonds"/>
    <property type="evidence" value="ECO:0007669"/>
    <property type="project" value="UniProtKB-ARBA"/>
</dbReference>
<gene>
    <name evidence="2" type="ORF">CRV04_11530</name>
</gene>
<evidence type="ECO:0000313" key="3">
    <source>
        <dbReference type="Proteomes" id="UP000290657"/>
    </source>
</evidence>
<dbReference type="InterPro" id="IPR036412">
    <property type="entry name" value="HAD-like_sf"/>
</dbReference>
<comment type="caution">
    <text evidence="2">The sequence shown here is derived from an EMBL/GenBank/DDBJ whole genome shotgun (WGS) entry which is preliminary data.</text>
</comment>
<dbReference type="Gene3D" id="3.40.50.1000">
    <property type="entry name" value="HAD superfamily/HAD-like"/>
    <property type="match status" value="1"/>
</dbReference>
<feature type="domain" description="N-acetyltransferase" evidence="1">
    <location>
        <begin position="400"/>
        <end position="554"/>
    </location>
</feature>
<reference evidence="2 3" key="1">
    <citation type="submission" date="2017-10" db="EMBL/GenBank/DDBJ databases">
        <title>Genomics of the genus Arcobacter.</title>
        <authorList>
            <person name="Perez-Cataluna A."/>
            <person name="Figueras M.J."/>
        </authorList>
    </citation>
    <scope>NUCLEOTIDE SEQUENCE [LARGE SCALE GENOMIC DNA]</scope>
    <source>
        <strain evidence="2 3">CECT 8987</strain>
    </source>
</reference>
<dbReference type="InterPro" id="IPR023214">
    <property type="entry name" value="HAD_sf"/>
</dbReference>
<dbReference type="InterPro" id="IPR010033">
    <property type="entry name" value="HAD_SF_ppase_IIIC"/>
</dbReference>
<dbReference type="InterPro" id="IPR010037">
    <property type="entry name" value="FkbH_domain"/>
</dbReference>
<dbReference type="EMBL" id="PDKN01000010">
    <property type="protein sequence ID" value="RXJ54494.1"/>
    <property type="molecule type" value="Genomic_DNA"/>
</dbReference>
<dbReference type="Proteomes" id="UP000290657">
    <property type="component" value="Unassembled WGS sequence"/>
</dbReference>
<proteinExistence type="predicted"/>
<organism evidence="2 3">
    <name type="scientific">Candidatus Marinarcus aquaticus</name>
    <dbReference type="NCBI Taxonomy" id="2044504"/>
    <lineage>
        <taxon>Bacteria</taxon>
        <taxon>Pseudomonadati</taxon>
        <taxon>Campylobacterota</taxon>
        <taxon>Epsilonproteobacteria</taxon>
        <taxon>Campylobacterales</taxon>
        <taxon>Arcobacteraceae</taxon>
        <taxon>Candidatus Marinarcus</taxon>
    </lineage>
</organism>
<dbReference type="InterPro" id="IPR016181">
    <property type="entry name" value="Acyl_CoA_acyltransferase"/>
</dbReference>
<accession>A0A4Q0XMH3</accession>
<sequence>MEMKYSEIIKENKKLEQTDKHSYKIAILSNIMVHQSKEICEYTLRKNGINAEVILGDYDNIVQDSLKYQKVNAVLIFWELWNFIDGLQYKIELLSDEEFSAIINKTKQEVDMVFNNLSKVSLVVVNRFSSIVFNHLSLKENRLNILVAELNQYLELKKNIKLIDIDKVIASLSIGRSIDLRYYYSSKTLYSIDFYKKYFEYIKPVFLSANGKTKKALIFDCDNTLWKGILGEDGFDKIKMYEEVQYLAVQLAKRGVIIGLCSKNNLQDVDEVLEKHPDMILRDEHIVIKKINWEDKASNLKAIAKELNIGLDSLVFIDDSNFEVNLIKEKFPMLNVFQVPKKEYEYAMMMRTISNLFYNSKETKEDLEKVKMYKAQVARTEVEQSIGNIEEYLKSLELQITIYVDDLKLVPRISQMTQKTNQFNLTTKRYTETDIKNFINSSKHIVIAIGVNDKFGDNGVVGLVIIEYNDDFGIIDTLLMSCRILGRNIEYKFMDTIIDILKEKNISKIEAQYVRTLKNEQVVDLYDRYGFEIVERNDKNIKYQQHIKEYKKRDLNYIGVRSGSEN</sequence>
<dbReference type="InterPro" id="IPR000182">
    <property type="entry name" value="GNAT_dom"/>
</dbReference>
<dbReference type="PROSITE" id="PS51186">
    <property type="entry name" value="GNAT"/>
    <property type="match status" value="1"/>
</dbReference>
<dbReference type="NCBIfam" id="TIGR01686">
    <property type="entry name" value="FkbH"/>
    <property type="match status" value="1"/>
</dbReference>
<keyword evidence="3" id="KW-1185">Reference proteome</keyword>
<dbReference type="InterPro" id="IPR036514">
    <property type="entry name" value="SGNH_hydro_sf"/>
</dbReference>
<dbReference type="SUPFAM" id="SSF55729">
    <property type="entry name" value="Acyl-CoA N-acyltransferases (Nat)"/>
    <property type="match status" value="1"/>
</dbReference>
<evidence type="ECO:0000313" key="2">
    <source>
        <dbReference type="EMBL" id="RXJ54494.1"/>
    </source>
</evidence>
<evidence type="ECO:0000259" key="1">
    <source>
        <dbReference type="PROSITE" id="PS51186"/>
    </source>
</evidence>
<dbReference type="OrthoDB" id="323926at2"/>
<dbReference type="AlphaFoldDB" id="A0A4Q0XMH3"/>